<dbReference type="Proteomes" id="UP000195953">
    <property type="component" value="Chromosome 1"/>
</dbReference>
<evidence type="ECO:0000313" key="8">
    <source>
        <dbReference type="Proteomes" id="UP000195877"/>
    </source>
</evidence>
<organism evidence="7 9">
    <name type="scientific">Xanthomonas fragariae</name>
    <dbReference type="NCBI Taxonomy" id="48664"/>
    <lineage>
        <taxon>Bacteria</taxon>
        <taxon>Pseudomonadati</taxon>
        <taxon>Pseudomonadota</taxon>
        <taxon>Gammaproteobacteria</taxon>
        <taxon>Lysobacterales</taxon>
        <taxon>Lysobacteraceae</taxon>
        <taxon>Xanthomonas</taxon>
    </lineage>
</organism>
<evidence type="ECO:0000256" key="3">
    <source>
        <dbReference type="ARBA" id="ARBA00022989"/>
    </source>
</evidence>
<name>A0A1Y6HBG4_9XANT</name>
<dbReference type="GO" id="GO:0005216">
    <property type="term" value="F:monoatomic ion channel activity"/>
    <property type="evidence" value="ECO:0007669"/>
    <property type="project" value="InterPro"/>
</dbReference>
<keyword evidence="8" id="KW-1185">Reference proteome</keyword>
<evidence type="ECO:0000313" key="6">
    <source>
        <dbReference type="EMBL" id="SMR00506.1"/>
    </source>
</evidence>
<reference evidence="6 8" key="2">
    <citation type="submission" date="2017-05" db="EMBL/GenBank/DDBJ databases">
        <authorList>
            <person name="Blom J."/>
        </authorList>
    </citation>
    <scope>NUCLEOTIDE SEQUENCE [LARGE SCALE GENOMIC DNA]</scope>
    <source>
        <strain evidence="6">PD885</strain>
    </source>
</reference>
<gene>
    <name evidence="7" type="ORF">PD5205_00725</name>
    <name evidence="6" type="ORF">PD885_03285</name>
</gene>
<dbReference type="SUPFAM" id="SSF81324">
    <property type="entry name" value="Voltage-gated potassium channels"/>
    <property type="match status" value="1"/>
</dbReference>
<sequence>MGVHGDFTVEYALRLAVVRRPLRYALSAWGVIDLLSILPSYLSLFVPGAQPLLVVRVLRTAKPHIGCTLLPAMRRAAAGDPRRLMRHREFGCRLLSDISALQVLSNLLGGQSGASDGLRASIVRCAKEGLNNAPDL</sequence>
<evidence type="ECO:0000256" key="2">
    <source>
        <dbReference type="ARBA" id="ARBA00022692"/>
    </source>
</evidence>
<evidence type="ECO:0000256" key="1">
    <source>
        <dbReference type="ARBA" id="ARBA00004141"/>
    </source>
</evidence>
<dbReference type="EMBL" id="LT853882">
    <property type="protein sequence ID" value="SMR00506.1"/>
    <property type="molecule type" value="Genomic_DNA"/>
</dbReference>
<keyword evidence="2" id="KW-0812">Transmembrane</keyword>
<keyword evidence="4" id="KW-0472">Membrane</keyword>
<dbReference type="InterPro" id="IPR027359">
    <property type="entry name" value="Volt_channel_dom_sf"/>
</dbReference>
<evidence type="ECO:0000313" key="9">
    <source>
        <dbReference type="Proteomes" id="UP000195953"/>
    </source>
</evidence>
<dbReference type="AlphaFoldDB" id="A0A1Y6HBG4"/>
<dbReference type="Gene3D" id="1.20.120.350">
    <property type="entry name" value="Voltage-gated potassium channels. Chain C"/>
    <property type="match status" value="1"/>
</dbReference>
<accession>A0A1Y6HBG4</accession>
<evidence type="ECO:0000313" key="7">
    <source>
        <dbReference type="EMBL" id="SMR02045.1"/>
    </source>
</evidence>
<dbReference type="Pfam" id="PF00520">
    <property type="entry name" value="Ion_trans"/>
    <property type="match status" value="1"/>
</dbReference>
<comment type="subcellular location">
    <subcellularLocation>
        <location evidence="1">Membrane</location>
        <topology evidence="1">Multi-pass membrane protein</topology>
    </subcellularLocation>
</comment>
<dbReference type="InterPro" id="IPR005821">
    <property type="entry name" value="Ion_trans_dom"/>
</dbReference>
<proteinExistence type="predicted"/>
<protein>
    <submittedName>
        <fullName evidence="7">Ion transporter</fullName>
    </submittedName>
</protein>
<evidence type="ECO:0000256" key="4">
    <source>
        <dbReference type="ARBA" id="ARBA00023136"/>
    </source>
</evidence>
<dbReference type="EMBL" id="LT853885">
    <property type="protein sequence ID" value="SMR02045.1"/>
    <property type="molecule type" value="Genomic_DNA"/>
</dbReference>
<dbReference type="GO" id="GO:0016020">
    <property type="term" value="C:membrane"/>
    <property type="evidence" value="ECO:0007669"/>
    <property type="project" value="UniProtKB-SubCell"/>
</dbReference>
<evidence type="ECO:0000259" key="5">
    <source>
        <dbReference type="Pfam" id="PF00520"/>
    </source>
</evidence>
<dbReference type="Proteomes" id="UP000195877">
    <property type="component" value="Chromosome 1"/>
</dbReference>
<reference evidence="7 9" key="1">
    <citation type="submission" date="2017-05" db="EMBL/GenBank/DDBJ databases">
        <authorList>
            <person name="Song R."/>
            <person name="Chenine A.L."/>
            <person name="Ruprecht R.M."/>
        </authorList>
    </citation>
    <scope>NUCLEOTIDE SEQUENCE [LARGE SCALE GENOMIC DNA]</scope>
    <source>
        <strain evidence="7">PD5205</strain>
    </source>
</reference>
<feature type="domain" description="Ion transport" evidence="5">
    <location>
        <begin position="5"/>
        <end position="60"/>
    </location>
</feature>
<keyword evidence="3" id="KW-1133">Transmembrane helix</keyword>